<evidence type="ECO:0008006" key="4">
    <source>
        <dbReference type="Google" id="ProtNLM"/>
    </source>
</evidence>
<dbReference type="SUPFAM" id="SSF48264">
    <property type="entry name" value="Cytochrome P450"/>
    <property type="match status" value="1"/>
</dbReference>
<dbReference type="PANTHER" id="PTHR21470:SF25">
    <property type="entry name" value="RAB6-INTERACTING GOLGIN"/>
    <property type="match status" value="1"/>
</dbReference>
<feature type="region of interest" description="Disordered" evidence="1">
    <location>
        <begin position="1"/>
        <end position="37"/>
    </location>
</feature>
<feature type="region of interest" description="Disordered" evidence="1">
    <location>
        <begin position="594"/>
        <end position="622"/>
    </location>
</feature>
<name>A0ABQ7NWQ1_BRACM</name>
<evidence type="ECO:0000313" key="2">
    <source>
        <dbReference type="EMBL" id="KAG5414149.1"/>
    </source>
</evidence>
<dbReference type="PANTHER" id="PTHR21470">
    <property type="entry name" value="RAB6-INTERACTING PROTEIN GORAB"/>
    <property type="match status" value="1"/>
</dbReference>
<accession>A0ABQ7NWQ1</accession>
<dbReference type="InterPro" id="IPR001128">
    <property type="entry name" value="Cyt_P450"/>
</dbReference>
<dbReference type="PRINTS" id="PR00463">
    <property type="entry name" value="EP450I"/>
</dbReference>
<keyword evidence="3" id="KW-1185">Reference proteome</keyword>
<dbReference type="SUPFAM" id="SSF50249">
    <property type="entry name" value="Nucleic acid-binding proteins"/>
    <property type="match status" value="1"/>
</dbReference>
<dbReference type="Pfam" id="PF04949">
    <property type="entry name" value="Transcrip_act"/>
    <property type="match status" value="1"/>
</dbReference>
<dbReference type="Gene3D" id="2.40.50.140">
    <property type="entry name" value="Nucleic acid-binding proteins"/>
    <property type="match status" value="1"/>
</dbReference>
<dbReference type="InterPro" id="IPR002401">
    <property type="entry name" value="Cyt_P450_E_grp-I"/>
</dbReference>
<proteinExistence type="predicted"/>
<dbReference type="Pfam" id="PF00067">
    <property type="entry name" value="p450"/>
    <property type="match status" value="1"/>
</dbReference>
<comment type="caution">
    <text evidence="2">The sequence shown here is derived from an EMBL/GenBank/DDBJ whole genome shotgun (WGS) entry which is preliminary data.</text>
</comment>
<evidence type="ECO:0000313" key="3">
    <source>
        <dbReference type="Proteomes" id="UP000823674"/>
    </source>
</evidence>
<dbReference type="EMBL" id="JADBGQ010000001">
    <property type="protein sequence ID" value="KAG5414149.1"/>
    <property type="molecule type" value="Genomic_DNA"/>
</dbReference>
<feature type="compositionally biased region" description="Basic and acidic residues" evidence="1">
    <location>
        <begin position="601"/>
        <end position="622"/>
    </location>
</feature>
<dbReference type="Proteomes" id="UP000823674">
    <property type="component" value="Chromosome A01"/>
</dbReference>
<organism evidence="2 3">
    <name type="scientific">Brassica rapa subsp. trilocularis</name>
    <dbReference type="NCBI Taxonomy" id="1813537"/>
    <lineage>
        <taxon>Eukaryota</taxon>
        <taxon>Viridiplantae</taxon>
        <taxon>Streptophyta</taxon>
        <taxon>Embryophyta</taxon>
        <taxon>Tracheophyta</taxon>
        <taxon>Spermatophyta</taxon>
        <taxon>Magnoliopsida</taxon>
        <taxon>eudicotyledons</taxon>
        <taxon>Gunneridae</taxon>
        <taxon>Pentapetalae</taxon>
        <taxon>rosids</taxon>
        <taxon>malvids</taxon>
        <taxon>Brassicales</taxon>
        <taxon>Brassicaceae</taxon>
        <taxon>Brassiceae</taxon>
        <taxon>Brassica</taxon>
    </lineage>
</organism>
<dbReference type="Gene3D" id="1.10.630.10">
    <property type="entry name" value="Cytochrome P450"/>
    <property type="match status" value="1"/>
</dbReference>
<dbReference type="InterPro" id="IPR007033">
    <property type="entry name" value="GORAB"/>
</dbReference>
<reference evidence="2 3" key="1">
    <citation type="submission" date="2021-03" db="EMBL/GenBank/DDBJ databases">
        <authorList>
            <person name="King G.J."/>
            <person name="Bancroft I."/>
            <person name="Baten A."/>
            <person name="Bloomfield J."/>
            <person name="Borpatragohain P."/>
            <person name="He Z."/>
            <person name="Irish N."/>
            <person name="Irwin J."/>
            <person name="Liu K."/>
            <person name="Mauleon R.P."/>
            <person name="Moore J."/>
            <person name="Morris R."/>
            <person name="Ostergaard L."/>
            <person name="Wang B."/>
            <person name="Wells R."/>
        </authorList>
    </citation>
    <scope>NUCLEOTIDE SEQUENCE [LARGE SCALE GENOMIC DNA]</scope>
    <source>
        <strain evidence="2">R-o-18</strain>
        <tissue evidence="2">Leaf</tissue>
    </source>
</reference>
<dbReference type="InterPro" id="IPR036396">
    <property type="entry name" value="Cyt_P450_sf"/>
</dbReference>
<protein>
    <recommendedName>
        <fullName evidence="4">RAB6-interacting golgin</fullName>
    </recommendedName>
</protein>
<dbReference type="InterPro" id="IPR012340">
    <property type="entry name" value="NA-bd_OB-fold"/>
</dbReference>
<gene>
    <name evidence="2" type="primary">A01p020450.1_BraROA</name>
    <name evidence="2" type="ORF">IGI04_001716</name>
</gene>
<evidence type="ECO:0000256" key="1">
    <source>
        <dbReference type="SAM" id="MobiDB-lite"/>
    </source>
</evidence>
<sequence>MKEMQAIETSQPTVAPPAKHSRQLGAQLSGSMSFSSQMSIEDEEMSRTALSAIRAKEEEIEKNKMEIRERVQAQLGRVEEETKRLALIREELEGLAEPMRKEVALARKKIDSVNKELKNDLSKLGVPSNVLDLMFDWTGANEDYLKVPEAKGSIQAVRNEAFFIPLYELFLTYGGIFRLTFGAKGILAEILDFVMGKGLIPADGEIWRRRRRAIVPALHMKCVAAMISLFGEASDRLCQKLDTAASTGEEVEMESLFSRLTLDIIGKAVFNYDFDSLTNDTGVIEAVYTVLREAEDRSVSPIPVWDMPIWKDISPRQRKVATSLKLINDTLNDLIATCKEEELQFHEEYMNERDPSILHFLLASGDDVSSKQLRDDLMTMLIAGHETSAAVLTWTFYLLTTNPKVVAKLQEEVDSVIGDRFPTLKDIKKLKYTTRVRKKEREYKEALEAFNEKNREKSICINKVVDTLSLGRVLGFCCLSTSYERCITSFFGYSVRYLAKISVYDNNDQAVFMLLGDSGHELSGKKASELVESYFEANEDEGSDNLVPVPQALIDTIGRTRKFIVKVSTHNLTGKTQTLTVTKVLTPEDPDIGVNLEESDGERVKRAAENIEGEEPKRAKCG</sequence>